<dbReference type="InterPro" id="IPR044174">
    <property type="entry name" value="BC10-like"/>
</dbReference>
<dbReference type="PANTHER" id="PTHR31042">
    <property type="entry name" value="CORE-2/I-BRANCHING BETA-1,6-N-ACETYLGLUCOSAMINYLTRANSFERASE FAMILY PROTEIN-RELATED"/>
    <property type="match status" value="1"/>
</dbReference>
<evidence type="ECO:0000256" key="6">
    <source>
        <dbReference type="SAM" id="Phobius"/>
    </source>
</evidence>
<evidence type="ECO:0000256" key="5">
    <source>
        <dbReference type="ARBA" id="ARBA00023180"/>
    </source>
</evidence>
<evidence type="ECO:0000256" key="3">
    <source>
        <dbReference type="ARBA" id="ARBA00022679"/>
    </source>
</evidence>
<evidence type="ECO:0000313" key="7">
    <source>
        <dbReference type="EMBL" id="KAE8007899.1"/>
    </source>
</evidence>
<keyword evidence="8" id="KW-1185">Reference proteome</keyword>
<accession>A0A5N6QPL1</accession>
<name>A0A5N6QPL1_9ROSI</name>
<dbReference type="GO" id="GO:0016020">
    <property type="term" value="C:membrane"/>
    <property type="evidence" value="ECO:0007669"/>
    <property type="project" value="UniProtKB-SubCell"/>
</dbReference>
<dbReference type="Pfam" id="PF02485">
    <property type="entry name" value="Branch"/>
    <property type="match status" value="1"/>
</dbReference>
<dbReference type="GO" id="GO:0016757">
    <property type="term" value="F:glycosyltransferase activity"/>
    <property type="evidence" value="ECO:0007669"/>
    <property type="project" value="UniProtKB-KW"/>
</dbReference>
<keyword evidence="4 6" id="KW-0472">Membrane</keyword>
<evidence type="ECO:0000256" key="1">
    <source>
        <dbReference type="ARBA" id="ARBA00004606"/>
    </source>
</evidence>
<feature type="transmembrane region" description="Helical" evidence="6">
    <location>
        <begin position="21"/>
        <end position="43"/>
    </location>
</feature>
<dbReference type="OrthoDB" id="191334at2759"/>
<proteinExistence type="predicted"/>
<sequence>MGRTSSKIGNRDETAEKHMGLSKMVQILSFLVVFVAGVVIGLATTSHIDRHYIASQAELYSNCAAATTTVVKECEKPVDCMSMETFLKPSNVTHGMSDDELLWRASMVPRKNEYPHKMRVPKVAFMFLTRGPLPMLPLWERFFRGGRGGQLFSIYVHSPPGYELNVSRDSPFYGRQIPSLKVRWGTATLSDAERRLLANALLDFSNERFVLLSESCIPVYNFPTVYKYLTGSAHSFAESYDDPSRYGRGRYSRHMLPYINLRQWRKGSQWFELHRTLAVSIIADTMYYTLFRKHCLPACYPDEHYIPTYLNMFHGSQNSNRTVTWVDWSVAGPHPAKYEKANITEDFIQSIRNNGTLCRYNSEMTSVCYLFARKFAPSALEPLLNLTSRIMEF</sequence>
<evidence type="ECO:0000256" key="4">
    <source>
        <dbReference type="ARBA" id="ARBA00023136"/>
    </source>
</evidence>
<reference evidence="7 8" key="1">
    <citation type="submission" date="2019-06" db="EMBL/GenBank/DDBJ databases">
        <title>A chromosomal-level reference genome of Carpinus fangiana (Coryloideae, Betulaceae).</title>
        <authorList>
            <person name="Yang X."/>
            <person name="Wang Z."/>
            <person name="Zhang L."/>
            <person name="Hao G."/>
            <person name="Liu J."/>
            <person name="Yang Y."/>
        </authorList>
    </citation>
    <scope>NUCLEOTIDE SEQUENCE [LARGE SCALE GENOMIC DNA]</scope>
    <source>
        <strain evidence="7">Cfa_2016G</strain>
        <tissue evidence="7">Leaf</tissue>
    </source>
</reference>
<evidence type="ECO:0000256" key="2">
    <source>
        <dbReference type="ARBA" id="ARBA00022676"/>
    </source>
</evidence>
<evidence type="ECO:0000313" key="8">
    <source>
        <dbReference type="Proteomes" id="UP000327013"/>
    </source>
</evidence>
<dbReference type="InterPro" id="IPR003406">
    <property type="entry name" value="Glyco_trans_14"/>
</dbReference>
<protein>
    <submittedName>
        <fullName evidence="7">Uncharacterized protein</fullName>
    </submittedName>
</protein>
<dbReference type="EMBL" id="CM017322">
    <property type="protein sequence ID" value="KAE8007899.1"/>
    <property type="molecule type" value="Genomic_DNA"/>
</dbReference>
<organism evidence="7 8">
    <name type="scientific">Carpinus fangiana</name>
    <dbReference type="NCBI Taxonomy" id="176857"/>
    <lineage>
        <taxon>Eukaryota</taxon>
        <taxon>Viridiplantae</taxon>
        <taxon>Streptophyta</taxon>
        <taxon>Embryophyta</taxon>
        <taxon>Tracheophyta</taxon>
        <taxon>Spermatophyta</taxon>
        <taxon>Magnoliopsida</taxon>
        <taxon>eudicotyledons</taxon>
        <taxon>Gunneridae</taxon>
        <taxon>Pentapetalae</taxon>
        <taxon>rosids</taxon>
        <taxon>fabids</taxon>
        <taxon>Fagales</taxon>
        <taxon>Betulaceae</taxon>
        <taxon>Carpinus</taxon>
    </lineage>
</organism>
<keyword evidence="5" id="KW-0325">Glycoprotein</keyword>
<dbReference type="AlphaFoldDB" id="A0A5N6QPL1"/>
<comment type="subcellular location">
    <subcellularLocation>
        <location evidence="1">Membrane</location>
        <topology evidence="1">Single-pass type II membrane protein</topology>
    </subcellularLocation>
</comment>
<keyword evidence="6" id="KW-1133">Transmembrane helix</keyword>
<gene>
    <name evidence="7" type="ORF">FH972_004456</name>
</gene>
<keyword evidence="3" id="KW-0808">Transferase</keyword>
<dbReference type="Proteomes" id="UP000327013">
    <property type="component" value="Chromosome 2"/>
</dbReference>
<dbReference type="PANTHER" id="PTHR31042:SF3">
    <property type="entry name" value="OS08G0110400 PROTEIN"/>
    <property type="match status" value="1"/>
</dbReference>
<keyword evidence="2" id="KW-0328">Glycosyltransferase</keyword>
<keyword evidence="6" id="KW-0812">Transmembrane</keyword>